<accession>A0A7W6JVT1</accession>
<name>A0A7W6JVT1_9SPHN</name>
<sequence>MGKLSWLGSRRAWQAPENPTRDGLLIRVVAGDVLFDAARLIASRLAGMPAIALGLIRNQVRQALDGTYDRSLELERDYRRHAGRSRFRGRRAGFCREVPTKLRGLLRASAKWSGLDRSHRVRRPFLSAFGALAVRGRDRFNDISQHQVSPAGCRDAPHVRYALDRDRREVGRAGLNRVCKTRRRSPERALCSKHLRPLSDNIAFISCGHLRHVSRASELANEGKETRRHTSS</sequence>
<dbReference type="SUPFAM" id="SSF52096">
    <property type="entry name" value="ClpP/crotonase"/>
    <property type="match status" value="1"/>
</dbReference>
<reference evidence="1 2" key="1">
    <citation type="submission" date="2020-08" db="EMBL/GenBank/DDBJ databases">
        <title>Genomic Encyclopedia of Type Strains, Phase IV (KMG-IV): sequencing the most valuable type-strain genomes for metagenomic binning, comparative biology and taxonomic classification.</title>
        <authorList>
            <person name="Goeker M."/>
        </authorList>
    </citation>
    <scope>NUCLEOTIDE SEQUENCE [LARGE SCALE GENOMIC DNA]</scope>
    <source>
        <strain evidence="1 2">DSM 101806</strain>
    </source>
</reference>
<organism evidence="1 2">
    <name type="scientific">Sphingomonas kyeonggiensis</name>
    <dbReference type="NCBI Taxonomy" id="1268553"/>
    <lineage>
        <taxon>Bacteria</taxon>
        <taxon>Pseudomonadati</taxon>
        <taxon>Pseudomonadota</taxon>
        <taxon>Alphaproteobacteria</taxon>
        <taxon>Sphingomonadales</taxon>
        <taxon>Sphingomonadaceae</taxon>
        <taxon>Sphingomonas</taxon>
    </lineage>
</organism>
<dbReference type="Proteomes" id="UP000557392">
    <property type="component" value="Unassembled WGS sequence"/>
</dbReference>
<proteinExistence type="predicted"/>
<comment type="caution">
    <text evidence="1">The sequence shown here is derived from an EMBL/GenBank/DDBJ whole genome shotgun (WGS) entry which is preliminary data.</text>
</comment>
<evidence type="ECO:0000313" key="2">
    <source>
        <dbReference type="Proteomes" id="UP000557392"/>
    </source>
</evidence>
<gene>
    <name evidence="1" type="ORF">GGR46_004045</name>
</gene>
<keyword evidence="2" id="KW-1185">Reference proteome</keyword>
<evidence type="ECO:0000313" key="1">
    <source>
        <dbReference type="EMBL" id="MBB4100473.1"/>
    </source>
</evidence>
<protein>
    <submittedName>
        <fullName evidence="1">Uncharacterized protein</fullName>
    </submittedName>
</protein>
<dbReference type="AlphaFoldDB" id="A0A7W6JVT1"/>
<dbReference type="InterPro" id="IPR029045">
    <property type="entry name" value="ClpP/crotonase-like_dom_sf"/>
</dbReference>
<dbReference type="EMBL" id="JACIEH010000003">
    <property type="protein sequence ID" value="MBB4100473.1"/>
    <property type="molecule type" value="Genomic_DNA"/>
</dbReference>